<evidence type="ECO:0000256" key="2">
    <source>
        <dbReference type="ARBA" id="ARBA00023125"/>
    </source>
</evidence>
<evidence type="ECO:0000256" key="3">
    <source>
        <dbReference type="ARBA" id="ARBA00023155"/>
    </source>
</evidence>
<dbReference type="AlphaFoldDB" id="A0A8X6TAN7"/>
<evidence type="ECO:0000313" key="10">
    <source>
        <dbReference type="Proteomes" id="UP000887013"/>
    </source>
</evidence>
<evidence type="ECO:0000256" key="6">
    <source>
        <dbReference type="RuleBase" id="RU000682"/>
    </source>
</evidence>
<sequence>MEDSRPTLDRQPNRFSLYSIERLLNVNRDVVRRPSIGDIQDVVGPRGKPEGGAIDFSVHARGDPTAALRDTLSRLVHRQDRNSLSDLGVLQDENPSVPTSVDQGDPQTRGPLHSLESTEDGEGTNGGGSDKPRKIRRSRTTFTTYQLHQLERAFEKTQYPDVFTREELAMRLDLSEARVQVCFKNS</sequence>
<comment type="caution">
    <text evidence="9">The sequence shown here is derived from an EMBL/GenBank/DDBJ whole genome shotgun (WGS) entry which is preliminary data.</text>
</comment>
<keyword evidence="4 5" id="KW-0539">Nucleus</keyword>
<keyword evidence="3 5" id="KW-0371">Homeobox</keyword>
<dbReference type="InterPro" id="IPR050649">
    <property type="entry name" value="Paired_Homeobox_TFs"/>
</dbReference>
<keyword evidence="10" id="KW-1185">Reference proteome</keyword>
<dbReference type="SMART" id="SM00389">
    <property type="entry name" value="HOX"/>
    <property type="match status" value="1"/>
</dbReference>
<feature type="compositionally biased region" description="Polar residues" evidence="7">
    <location>
        <begin position="93"/>
        <end position="106"/>
    </location>
</feature>
<evidence type="ECO:0000259" key="8">
    <source>
        <dbReference type="PROSITE" id="PS50071"/>
    </source>
</evidence>
<dbReference type="OrthoDB" id="6159439at2759"/>
<organism evidence="9 10">
    <name type="scientific">Nephila pilipes</name>
    <name type="common">Giant wood spider</name>
    <name type="synonym">Nephila maculata</name>
    <dbReference type="NCBI Taxonomy" id="299642"/>
    <lineage>
        <taxon>Eukaryota</taxon>
        <taxon>Metazoa</taxon>
        <taxon>Ecdysozoa</taxon>
        <taxon>Arthropoda</taxon>
        <taxon>Chelicerata</taxon>
        <taxon>Arachnida</taxon>
        <taxon>Araneae</taxon>
        <taxon>Araneomorphae</taxon>
        <taxon>Entelegynae</taxon>
        <taxon>Araneoidea</taxon>
        <taxon>Nephilidae</taxon>
        <taxon>Nephila</taxon>
    </lineage>
</organism>
<evidence type="ECO:0000256" key="4">
    <source>
        <dbReference type="ARBA" id="ARBA00023242"/>
    </source>
</evidence>
<dbReference type="GO" id="GO:0005634">
    <property type="term" value="C:nucleus"/>
    <property type="evidence" value="ECO:0007669"/>
    <property type="project" value="UniProtKB-SubCell"/>
</dbReference>
<proteinExistence type="predicted"/>
<dbReference type="Gene3D" id="1.10.10.60">
    <property type="entry name" value="Homeodomain-like"/>
    <property type="match status" value="1"/>
</dbReference>
<dbReference type="GO" id="GO:0000977">
    <property type="term" value="F:RNA polymerase II transcription regulatory region sequence-specific DNA binding"/>
    <property type="evidence" value="ECO:0007669"/>
    <property type="project" value="TreeGrafter"/>
</dbReference>
<dbReference type="PANTHER" id="PTHR24329">
    <property type="entry name" value="HOMEOBOX PROTEIN ARISTALESS"/>
    <property type="match status" value="1"/>
</dbReference>
<dbReference type="GO" id="GO:0000981">
    <property type="term" value="F:DNA-binding transcription factor activity, RNA polymerase II-specific"/>
    <property type="evidence" value="ECO:0007669"/>
    <property type="project" value="TreeGrafter"/>
</dbReference>
<accession>A0A8X6TAN7</accession>
<evidence type="ECO:0000256" key="7">
    <source>
        <dbReference type="SAM" id="MobiDB-lite"/>
    </source>
</evidence>
<dbReference type="InterPro" id="IPR009057">
    <property type="entry name" value="Homeodomain-like_sf"/>
</dbReference>
<dbReference type="Pfam" id="PF00046">
    <property type="entry name" value="Homeodomain"/>
    <property type="match status" value="1"/>
</dbReference>
<keyword evidence="2 5" id="KW-0238">DNA-binding</keyword>
<feature type="domain" description="Homeobox" evidence="8">
    <location>
        <begin position="133"/>
        <end position="186"/>
    </location>
</feature>
<evidence type="ECO:0000256" key="1">
    <source>
        <dbReference type="ARBA" id="ARBA00004123"/>
    </source>
</evidence>
<gene>
    <name evidence="9" type="primary">Arx_1</name>
    <name evidence="9" type="ORF">NPIL_595561</name>
</gene>
<dbReference type="SUPFAM" id="SSF46689">
    <property type="entry name" value="Homeodomain-like"/>
    <property type="match status" value="1"/>
</dbReference>
<dbReference type="CDD" id="cd00086">
    <property type="entry name" value="homeodomain"/>
    <property type="match status" value="1"/>
</dbReference>
<dbReference type="InterPro" id="IPR001356">
    <property type="entry name" value="HD"/>
</dbReference>
<dbReference type="PROSITE" id="PS50071">
    <property type="entry name" value="HOMEOBOX_2"/>
    <property type="match status" value="1"/>
</dbReference>
<feature type="region of interest" description="Disordered" evidence="7">
    <location>
        <begin position="83"/>
        <end position="138"/>
    </location>
</feature>
<dbReference type="PANTHER" id="PTHR24329:SF543">
    <property type="entry name" value="FI01017P-RELATED"/>
    <property type="match status" value="1"/>
</dbReference>
<evidence type="ECO:0000313" key="9">
    <source>
        <dbReference type="EMBL" id="GFS87829.1"/>
    </source>
</evidence>
<evidence type="ECO:0000256" key="5">
    <source>
        <dbReference type="PROSITE-ProRule" id="PRU00108"/>
    </source>
</evidence>
<dbReference type="FunFam" id="1.10.10.60:FF:000679">
    <property type="entry name" value="Homeobox protein aristaless"/>
    <property type="match status" value="1"/>
</dbReference>
<comment type="subcellular location">
    <subcellularLocation>
        <location evidence="1 5 6">Nucleus</location>
    </subcellularLocation>
</comment>
<reference evidence="9" key="1">
    <citation type="submission" date="2020-08" db="EMBL/GenBank/DDBJ databases">
        <title>Multicomponent nature underlies the extraordinary mechanical properties of spider dragline silk.</title>
        <authorList>
            <person name="Kono N."/>
            <person name="Nakamura H."/>
            <person name="Mori M."/>
            <person name="Yoshida Y."/>
            <person name="Ohtoshi R."/>
            <person name="Malay A.D."/>
            <person name="Moran D.A.P."/>
            <person name="Tomita M."/>
            <person name="Numata K."/>
            <person name="Arakawa K."/>
        </authorList>
    </citation>
    <scope>NUCLEOTIDE SEQUENCE</scope>
</reference>
<protein>
    <submittedName>
        <fullName evidence="9">Homeobox protein ARX</fullName>
    </submittedName>
</protein>
<dbReference type="EMBL" id="BMAW01099003">
    <property type="protein sequence ID" value="GFS87829.1"/>
    <property type="molecule type" value="Genomic_DNA"/>
</dbReference>
<dbReference type="Proteomes" id="UP000887013">
    <property type="component" value="Unassembled WGS sequence"/>
</dbReference>
<name>A0A8X6TAN7_NEPPI</name>